<proteinExistence type="inferred from homology"/>
<dbReference type="RefSeq" id="WP_284304662.1">
    <property type="nucleotide sequence ID" value="NZ_BSUO01000001.1"/>
</dbReference>
<evidence type="ECO:0000256" key="5">
    <source>
        <dbReference type="RuleBase" id="RU362066"/>
    </source>
</evidence>
<comment type="caution">
    <text evidence="8">The sequence shown here is derived from an EMBL/GenBank/DDBJ whole genome shotgun (WGS) entry which is preliminary data.</text>
</comment>
<feature type="domain" description="Flagellar hook-associated protein 2 C-terminal" evidence="7">
    <location>
        <begin position="229"/>
        <end position="435"/>
    </location>
</feature>
<feature type="domain" description="Flagellar hook-associated protein 2 N-terminal" evidence="6">
    <location>
        <begin position="8"/>
        <end position="108"/>
    </location>
</feature>
<comment type="subunit">
    <text evidence="2 5">Homopentamer.</text>
</comment>
<dbReference type="Pfam" id="PF02465">
    <property type="entry name" value="FliD_N"/>
    <property type="match status" value="1"/>
</dbReference>
<accession>A0ABQ6IT26</accession>
<keyword evidence="4 5" id="KW-0975">Bacterial flagellum</keyword>
<evidence type="ECO:0000313" key="8">
    <source>
        <dbReference type="EMBL" id="GMA41065.1"/>
    </source>
</evidence>
<dbReference type="PANTHER" id="PTHR30288:SF0">
    <property type="entry name" value="FLAGELLAR HOOK-ASSOCIATED PROTEIN 2"/>
    <property type="match status" value="1"/>
</dbReference>
<dbReference type="EMBL" id="BSUO01000001">
    <property type="protein sequence ID" value="GMA41065.1"/>
    <property type="molecule type" value="Genomic_DNA"/>
</dbReference>
<organism evidence="8 9">
    <name type="scientific">Mobilicoccus caccae</name>
    <dbReference type="NCBI Taxonomy" id="1859295"/>
    <lineage>
        <taxon>Bacteria</taxon>
        <taxon>Bacillati</taxon>
        <taxon>Actinomycetota</taxon>
        <taxon>Actinomycetes</taxon>
        <taxon>Micrococcales</taxon>
        <taxon>Dermatophilaceae</taxon>
        <taxon>Mobilicoccus</taxon>
    </lineage>
</organism>
<comment type="subcellular location">
    <subcellularLocation>
        <location evidence="5">Secreted</location>
    </subcellularLocation>
    <subcellularLocation>
        <location evidence="5">Bacterial flagellum</location>
    </subcellularLocation>
</comment>
<dbReference type="Pfam" id="PF07196">
    <property type="entry name" value="Flagellin_IN"/>
    <property type="match status" value="1"/>
</dbReference>
<dbReference type="PANTHER" id="PTHR30288">
    <property type="entry name" value="FLAGELLAR CAP/ASSEMBLY PROTEIN FLID"/>
    <property type="match status" value="1"/>
</dbReference>
<evidence type="ECO:0000259" key="6">
    <source>
        <dbReference type="Pfam" id="PF02465"/>
    </source>
</evidence>
<keyword evidence="8" id="KW-0969">Cilium</keyword>
<evidence type="ECO:0000256" key="2">
    <source>
        <dbReference type="ARBA" id="ARBA00011255"/>
    </source>
</evidence>
<dbReference type="InterPro" id="IPR040026">
    <property type="entry name" value="FliD"/>
</dbReference>
<sequence length="451" mass="46685">MQISGLGSGIDTASMVKQLMSVERLAGQHLTKGRTNSQALISALTSLNSQMKSLGEVAQKFVPTSITQTPAWSAVSATSSNKDIATATVGDKAQAGTLTFSVKSIAQAGAVMGDKGFASTDVVNGGAAFDFNVEVGGKTTSIKVGPDAKLADVAAAINQQAGTDVKATMVQVATGTYKLQITAASTGAQSNVNVTNGTTPPVVADVLGAFNEVAKGQDTVLHVGDPTSGYDVKSSTRDVKDLLPGVTISPVKADPAAQVTIDLKNDVDGMATKIEEMVKAANGALSNIKINSGYNKDNPSASGPFLGDSTTRDLTYKIRDAFQGSTTALPSLAGISVDKAGTITFDKAKFSEAYAKDSAAVQKVVDSVAAKLNDVSKTATDATNGTLTLRINGEQSMVKNYTDQITRFEDRMTMRQATLSAQFNAMESLLSKMNSQGQWLSGQLATLPTGS</sequence>
<evidence type="ECO:0000256" key="1">
    <source>
        <dbReference type="ARBA" id="ARBA00009764"/>
    </source>
</evidence>
<evidence type="ECO:0000313" key="9">
    <source>
        <dbReference type="Proteomes" id="UP001157126"/>
    </source>
</evidence>
<evidence type="ECO:0000259" key="7">
    <source>
        <dbReference type="Pfam" id="PF07195"/>
    </source>
</evidence>
<dbReference type="Pfam" id="PF07195">
    <property type="entry name" value="FliD_C"/>
    <property type="match status" value="1"/>
</dbReference>
<protein>
    <recommendedName>
        <fullName evidence="5">Flagellar hook-associated protein 2</fullName>
        <shortName evidence="5">HAP2</shortName>
    </recommendedName>
    <alternativeName>
        <fullName evidence="5">Flagellar cap protein</fullName>
    </alternativeName>
</protein>
<keyword evidence="9" id="KW-1185">Reference proteome</keyword>
<keyword evidence="8" id="KW-0282">Flagellum</keyword>
<evidence type="ECO:0000256" key="4">
    <source>
        <dbReference type="ARBA" id="ARBA00023143"/>
    </source>
</evidence>
<gene>
    <name evidence="8" type="primary">fliD</name>
    <name evidence="8" type="ORF">GCM10025883_31100</name>
</gene>
<dbReference type="InterPro" id="IPR010810">
    <property type="entry name" value="Flagellin_hook_IN_motif"/>
</dbReference>
<dbReference type="InterPro" id="IPR010809">
    <property type="entry name" value="FliD_C"/>
</dbReference>
<evidence type="ECO:0000256" key="3">
    <source>
        <dbReference type="ARBA" id="ARBA00023054"/>
    </source>
</evidence>
<comment type="similarity">
    <text evidence="1 5">Belongs to the FliD family.</text>
</comment>
<reference evidence="9" key="1">
    <citation type="journal article" date="2019" name="Int. J. Syst. Evol. Microbiol.">
        <title>The Global Catalogue of Microorganisms (GCM) 10K type strain sequencing project: providing services to taxonomists for standard genome sequencing and annotation.</title>
        <authorList>
            <consortium name="The Broad Institute Genomics Platform"/>
            <consortium name="The Broad Institute Genome Sequencing Center for Infectious Disease"/>
            <person name="Wu L."/>
            <person name="Ma J."/>
        </authorList>
    </citation>
    <scope>NUCLEOTIDE SEQUENCE [LARGE SCALE GENOMIC DNA]</scope>
    <source>
        <strain evidence="9">NBRC 113072</strain>
    </source>
</reference>
<keyword evidence="3" id="KW-0175">Coiled coil</keyword>
<comment type="function">
    <text evidence="5">Required for morphogenesis and for the elongation of the flagellar filament by facilitating polymerization of the flagellin monomers at the tip of growing filament. Forms a capping structure, which prevents flagellin subunits (transported through the central channel of the flagellum) from leaking out without polymerization at the distal end.</text>
</comment>
<name>A0ABQ6IT26_9MICO</name>
<keyword evidence="8" id="KW-0966">Cell projection</keyword>
<dbReference type="InterPro" id="IPR003481">
    <property type="entry name" value="FliD_N"/>
</dbReference>
<dbReference type="Proteomes" id="UP001157126">
    <property type="component" value="Unassembled WGS sequence"/>
</dbReference>
<keyword evidence="5" id="KW-0964">Secreted</keyword>